<evidence type="ECO:0000256" key="4">
    <source>
        <dbReference type="ARBA" id="ARBA00022692"/>
    </source>
</evidence>
<comment type="similarity">
    <text evidence="10 11">Belongs to the TonB-dependent receptor family.</text>
</comment>
<dbReference type="InterPro" id="IPR008969">
    <property type="entry name" value="CarboxyPept-like_regulatory"/>
</dbReference>
<evidence type="ECO:0000256" key="10">
    <source>
        <dbReference type="PROSITE-ProRule" id="PRU01360"/>
    </source>
</evidence>
<evidence type="ECO:0000259" key="14">
    <source>
        <dbReference type="Pfam" id="PF07715"/>
    </source>
</evidence>
<evidence type="ECO:0000256" key="2">
    <source>
        <dbReference type="ARBA" id="ARBA00022448"/>
    </source>
</evidence>
<keyword evidence="7 10" id="KW-0472">Membrane</keyword>
<name>A0ABU5QI44_9BACT</name>
<sequence>MKTKILLLITSCLLFHFNGLAQEAEKQHFVTIKITVRDSSDNSILKEAAVRVDFQKVYFSSDSTGVHTLYLRKGNYSLSINHLGYRAFNVKLFVNTQNINLNVNLVNVSRELDEVVVNSQGGNNNVARPLLGVNPLSIKMIKRIPAMMGETDVLRGLQMLPGVTSVGEAANGVNIRGGTTDQNLILLDDTPIFNPTHLFGLFSIFPPDAVSGLDLYKGGIPARFSGRASSVIDIFMINPSLEKFKMTGGISLVSNRLTVEQPLIKNKLGIMVSGRASFNDFMFRLGPPRLENIKANFYDLATKIYYKINTKNTLSFSGYLSKDFFQTDLLGTIGNVNATSTQYDYSTINASLKWFYAFSNKLNLQTVAVYTNYQPKTLLPELNSNNKVSIESGIKYHQLKSSLNYNTDLHKIEVGISSILYNINPGTLNPGTSQSVNYISAPEEKSIESGIYIEDEYALSKRLNLSFGLRYSQYWAMGPTTVRDYDPSLPKSDFSVIDSTFYQSGQSSANYGGFEPRLALKYTLSELSSIKFGYSLMRQYLQVVSNTTTPLPTSRWATSNKYIKPQVSQLFSIGYFKNAKDNIYEFSLEAYYRNTENIIDFKPGADFLFQPYIETQTLQGKGKAYGIELMLSKKKGAATGWINYTYSRALNQIKIGERFEEQINNGNWYATNFDRPHSFNATISIAQGKHHEFGFTFVYNTGRPFTLPNGFVEYNDVKYPFYLDRNNERIKDYHRLDFSWTIHNPSLKKKRWEGSWTFAVYNLYGRANAYSVYLRPENGLRAYQLTIFGSPIPSLTYNFKFL</sequence>
<evidence type="ECO:0000256" key="5">
    <source>
        <dbReference type="ARBA" id="ARBA00022729"/>
    </source>
</evidence>
<gene>
    <name evidence="15" type="ORF">VB264_02810</name>
</gene>
<evidence type="ECO:0000256" key="8">
    <source>
        <dbReference type="ARBA" id="ARBA00023170"/>
    </source>
</evidence>
<feature type="domain" description="TonB-dependent receptor-like beta-barrel" evidence="13">
    <location>
        <begin position="315"/>
        <end position="763"/>
    </location>
</feature>
<accession>A0ABU5QI44</accession>
<feature type="chain" id="PRO_5046120348" evidence="12">
    <location>
        <begin position="22"/>
        <end position="802"/>
    </location>
</feature>
<keyword evidence="6 11" id="KW-0798">TonB box</keyword>
<dbReference type="InterPro" id="IPR012910">
    <property type="entry name" value="Plug_dom"/>
</dbReference>
<comment type="subcellular location">
    <subcellularLocation>
        <location evidence="1 10">Cell outer membrane</location>
        <topology evidence="1 10">Multi-pass membrane protein</topology>
    </subcellularLocation>
</comment>
<dbReference type="EMBL" id="JAYFUL010000002">
    <property type="protein sequence ID" value="MEA5256698.1"/>
    <property type="molecule type" value="Genomic_DNA"/>
</dbReference>
<dbReference type="Pfam" id="PF00593">
    <property type="entry name" value="TonB_dep_Rec_b-barrel"/>
    <property type="match status" value="1"/>
</dbReference>
<evidence type="ECO:0000256" key="12">
    <source>
        <dbReference type="SAM" id="SignalP"/>
    </source>
</evidence>
<proteinExistence type="inferred from homology"/>
<dbReference type="Pfam" id="PF13715">
    <property type="entry name" value="CarbopepD_reg_2"/>
    <property type="match status" value="1"/>
</dbReference>
<evidence type="ECO:0000313" key="16">
    <source>
        <dbReference type="Proteomes" id="UP001304671"/>
    </source>
</evidence>
<keyword evidence="4 10" id="KW-0812">Transmembrane</keyword>
<comment type="caution">
    <text evidence="15">The sequence shown here is derived from an EMBL/GenBank/DDBJ whole genome shotgun (WGS) entry which is preliminary data.</text>
</comment>
<feature type="signal peptide" evidence="12">
    <location>
        <begin position="1"/>
        <end position="21"/>
    </location>
</feature>
<dbReference type="SUPFAM" id="SSF49464">
    <property type="entry name" value="Carboxypeptidase regulatory domain-like"/>
    <property type="match status" value="1"/>
</dbReference>
<keyword evidence="5 12" id="KW-0732">Signal</keyword>
<dbReference type="RefSeq" id="WP_323246574.1">
    <property type="nucleotide sequence ID" value="NZ_JAYFUL010000002.1"/>
</dbReference>
<reference evidence="15 16" key="1">
    <citation type="submission" date="2023-12" db="EMBL/GenBank/DDBJ databases">
        <title>Novel species of the genus Arcicella isolated from rivers.</title>
        <authorList>
            <person name="Lu H."/>
        </authorList>
    </citation>
    <scope>NUCLEOTIDE SEQUENCE [LARGE SCALE GENOMIC DNA]</scope>
    <source>
        <strain evidence="15 16">LMG 21963</strain>
    </source>
</reference>
<evidence type="ECO:0000259" key="13">
    <source>
        <dbReference type="Pfam" id="PF00593"/>
    </source>
</evidence>
<dbReference type="Gene3D" id="2.170.130.10">
    <property type="entry name" value="TonB-dependent receptor, plug domain"/>
    <property type="match status" value="1"/>
</dbReference>
<evidence type="ECO:0000256" key="1">
    <source>
        <dbReference type="ARBA" id="ARBA00004571"/>
    </source>
</evidence>
<dbReference type="PANTHER" id="PTHR30069">
    <property type="entry name" value="TONB-DEPENDENT OUTER MEMBRANE RECEPTOR"/>
    <property type="match status" value="1"/>
</dbReference>
<evidence type="ECO:0000256" key="3">
    <source>
        <dbReference type="ARBA" id="ARBA00022452"/>
    </source>
</evidence>
<dbReference type="Gene3D" id="2.40.170.20">
    <property type="entry name" value="TonB-dependent receptor, beta-barrel domain"/>
    <property type="match status" value="1"/>
</dbReference>
<dbReference type="InterPro" id="IPR036942">
    <property type="entry name" value="Beta-barrel_TonB_sf"/>
</dbReference>
<evidence type="ECO:0000256" key="11">
    <source>
        <dbReference type="RuleBase" id="RU003357"/>
    </source>
</evidence>
<dbReference type="Proteomes" id="UP001304671">
    <property type="component" value="Unassembled WGS sequence"/>
</dbReference>
<dbReference type="Pfam" id="PF07715">
    <property type="entry name" value="Plug"/>
    <property type="match status" value="1"/>
</dbReference>
<feature type="domain" description="TonB-dependent receptor plug" evidence="14">
    <location>
        <begin position="149"/>
        <end position="229"/>
    </location>
</feature>
<dbReference type="InterPro" id="IPR037066">
    <property type="entry name" value="Plug_dom_sf"/>
</dbReference>
<evidence type="ECO:0000256" key="9">
    <source>
        <dbReference type="ARBA" id="ARBA00023237"/>
    </source>
</evidence>
<keyword evidence="3 10" id="KW-1134">Transmembrane beta strand</keyword>
<evidence type="ECO:0000256" key="6">
    <source>
        <dbReference type="ARBA" id="ARBA00023077"/>
    </source>
</evidence>
<dbReference type="SUPFAM" id="SSF56935">
    <property type="entry name" value="Porins"/>
    <property type="match status" value="1"/>
</dbReference>
<dbReference type="PROSITE" id="PS52016">
    <property type="entry name" value="TONB_DEPENDENT_REC_3"/>
    <property type="match status" value="1"/>
</dbReference>
<dbReference type="InterPro" id="IPR000531">
    <property type="entry name" value="Beta-barrel_TonB"/>
</dbReference>
<dbReference type="PANTHER" id="PTHR30069:SF29">
    <property type="entry name" value="HEMOGLOBIN AND HEMOGLOBIN-HAPTOGLOBIN-BINDING PROTEIN 1-RELATED"/>
    <property type="match status" value="1"/>
</dbReference>
<evidence type="ECO:0000256" key="7">
    <source>
        <dbReference type="ARBA" id="ARBA00023136"/>
    </source>
</evidence>
<keyword evidence="9 10" id="KW-0998">Cell outer membrane</keyword>
<keyword evidence="8 15" id="KW-0675">Receptor</keyword>
<protein>
    <submittedName>
        <fullName evidence="15">TonB-dependent receptor</fullName>
    </submittedName>
</protein>
<dbReference type="InterPro" id="IPR039426">
    <property type="entry name" value="TonB-dep_rcpt-like"/>
</dbReference>
<organism evidence="15 16">
    <name type="scientific">Arcicella aquatica</name>
    <dbReference type="NCBI Taxonomy" id="217141"/>
    <lineage>
        <taxon>Bacteria</taxon>
        <taxon>Pseudomonadati</taxon>
        <taxon>Bacteroidota</taxon>
        <taxon>Cytophagia</taxon>
        <taxon>Cytophagales</taxon>
        <taxon>Flectobacillaceae</taxon>
        <taxon>Arcicella</taxon>
    </lineage>
</organism>
<keyword evidence="2 10" id="KW-0813">Transport</keyword>
<keyword evidence="16" id="KW-1185">Reference proteome</keyword>
<evidence type="ECO:0000313" key="15">
    <source>
        <dbReference type="EMBL" id="MEA5256698.1"/>
    </source>
</evidence>